<proteinExistence type="predicted"/>
<evidence type="ECO:0000313" key="1">
    <source>
        <dbReference type="EMBL" id="AXL21986.1"/>
    </source>
</evidence>
<dbReference type="AlphaFoldDB" id="A0A346B1J3"/>
<dbReference type="Gene3D" id="1.10.150.240">
    <property type="entry name" value="Putative phosphatase, domain 2"/>
    <property type="match status" value="1"/>
</dbReference>
<evidence type="ECO:0000313" key="2">
    <source>
        <dbReference type="Proteomes" id="UP000254337"/>
    </source>
</evidence>
<dbReference type="InterPro" id="IPR023214">
    <property type="entry name" value="HAD_sf"/>
</dbReference>
<dbReference type="GO" id="GO:0005829">
    <property type="term" value="C:cytosol"/>
    <property type="evidence" value="ECO:0007669"/>
    <property type="project" value="TreeGrafter"/>
</dbReference>
<dbReference type="InterPro" id="IPR023198">
    <property type="entry name" value="PGP-like_dom2"/>
</dbReference>
<dbReference type="Proteomes" id="UP000254337">
    <property type="component" value="Chromosome"/>
</dbReference>
<organism evidence="1 2">
    <name type="scientific">Megasphaera stantonii</name>
    <dbReference type="NCBI Taxonomy" id="2144175"/>
    <lineage>
        <taxon>Bacteria</taxon>
        <taxon>Bacillati</taxon>
        <taxon>Bacillota</taxon>
        <taxon>Negativicutes</taxon>
        <taxon>Veillonellales</taxon>
        <taxon>Veillonellaceae</taxon>
        <taxon>Megasphaera</taxon>
    </lineage>
</organism>
<dbReference type="SFLD" id="SFLDS00003">
    <property type="entry name" value="Haloacid_Dehalogenase"/>
    <property type="match status" value="1"/>
</dbReference>
<dbReference type="SFLD" id="SFLDG01129">
    <property type="entry name" value="C1.5:_HAD__Beta-PGM__Phosphata"/>
    <property type="match status" value="1"/>
</dbReference>
<keyword evidence="2" id="KW-1185">Reference proteome</keyword>
<dbReference type="Gene3D" id="3.40.50.1000">
    <property type="entry name" value="HAD superfamily/HAD-like"/>
    <property type="match status" value="1"/>
</dbReference>
<name>A0A346B1J3_9FIRM</name>
<dbReference type="GO" id="GO:0008967">
    <property type="term" value="F:phosphoglycolate phosphatase activity"/>
    <property type="evidence" value="ECO:0007669"/>
    <property type="project" value="TreeGrafter"/>
</dbReference>
<keyword evidence="1" id="KW-0378">Hydrolase</keyword>
<dbReference type="PROSITE" id="PS01228">
    <property type="entry name" value="COF_1"/>
    <property type="match status" value="1"/>
</dbReference>
<dbReference type="EMBL" id="CP029462">
    <property type="protein sequence ID" value="AXL21986.1"/>
    <property type="molecule type" value="Genomic_DNA"/>
</dbReference>
<sequence>MKLLYWDIDGTLLNTGRAGLYAIEEVFHTMQGEDAAVPPISAGGRTDNYICQQLLYKATGRMPTDEEVSWFCREYEKKLMKWLKVKREESVIFEPVRDILAFFADRPPFKQLLLTGNSVHGARMKLDFFGLSSYFDFDHSGFACNFYYRDDLARHAYGLAKDAWGDAVEEMYVIGDTPYDIQCGKAIGAKTISVATGHYSCEQLAHHEPWKLLQTLPGPEEFLDLLESE</sequence>
<dbReference type="SUPFAM" id="SSF56784">
    <property type="entry name" value="HAD-like"/>
    <property type="match status" value="1"/>
</dbReference>
<dbReference type="RefSeq" id="WP_107196636.1">
    <property type="nucleotide sequence ID" value="NZ_CALYAU010000017.1"/>
</dbReference>
<dbReference type="PANTHER" id="PTHR43434:SF1">
    <property type="entry name" value="PHOSPHOGLYCOLATE PHOSPHATASE"/>
    <property type="match status" value="1"/>
</dbReference>
<dbReference type="InterPro" id="IPR036412">
    <property type="entry name" value="HAD-like_sf"/>
</dbReference>
<dbReference type="KEGG" id="meg:DKB62_10660"/>
<dbReference type="OrthoDB" id="9781769at2"/>
<dbReference type="InterPro" id="IPR050155">
    <property type="entry name" value="HAD-like_hydrolase_sf"/>
</dbReference>
<dbReference type="PANTHER" id="PTHR43434">
    <property type="entry name" value="PHOSPHOGLYCOLATE PHOSPHATASE"/>
    <property type="match status" value="1"/>
</dbReference>
<reference evidence="1 2" key="1">
    <citation type="submission" date="2018-05" db="EMBL/GenBank/DDBJ databases">
        <title>Complete genome sequence of Megasphaera sp. AJH120T, isolated from the ceca of a chicken.</title>
        <authorList>
            <person name="Maki J."/>
            <person name="Looft T."/>
        </authorList>
    </citation>
    <scope>NUCLEOTIDE SEQUENCE [LARGE SCALE GENOMIC DNA]</scope>
    <source>
        <strain evidence="1 2">AJH120</strain>
    </source>
</reference>
<dbReference type="GO" id="GO:0006281">
    <property type="term" value="P:DNA repair"/>
    <property type="evidence" value="ECO:0007669"/>
    <property type="project" value="TreeGrafter"/>
</dbReference>
<gene>
    <name evidence="1" type="ORF">DKB62_10660</name>
</gene>
<protein>
    <submittedName>
        <fullName evidence="1">HAD family hydrolase</fullName>
    </submittedName>
</protein>
<accession>A0A346B1J3</accession>
<dbReference type="Pfam" id="PF12710">
    <property type="entry name" value="HAD"/>
    <property type="match status" value="1"/>
</dbReference>